<keyword evidence="1" id="KW-0472">Membrane</keyword>
<protein>
    <submittedName>
        <fullName evidence="3">Uncharacterized protein</fullName>
    </submittedName>
</protein>
<name>A0A8J4R8F1_9ROSI</name>
<comment type="caution">
    <text evidence="3">The sequence shown here is derived from an EMBL/GenBank/DDBJ whole genome shotgun (WGS) entry which is preliminary data.</text>
</comment>
<evidence type="ECO:0000313" key="3">
    <source>
        <dbReference type="EMBL" id="KAF3965700.1"/>
    </source>
</evidence>
<gene>
    <name evidence="3" type="ORF">CMV_010133</name>
</gene>
<reference evidence="3" key="1">
    <citation type="submission" date="2020-03" db="EMBL/GenBank/DDBJ databases">
        <title>Castanea mollissima Vanexum genome sequencing.</title>
        <authorList>
            <person name="Staton M."/>
        </authorList>
    </citation>
    <scope>NUCLEOTIDE SEQUENCE</scope>
    <source>
        <tissue evidence="3">Leaf</tissue>
    </source>
</reference>
<keyword evidence="4" id="KW-1185">Reference proteome</keyword>
<dbReference type="PANTHER" id="PTHR45892:SF3">
    <property type="entry name" value="PUTATIVE-RELATED"/>
    <property type="match status" value="1"/>
</dbReference>
<dbReference type="OrthoDB" id="3064516at2759"/>
<dbReference type="GO" id="GO:0004046">
    <property type="term" value="F:aminoacylase activity"/>
    <property type="evidence" value="ECO:0007669"/>
    <property type="project" value="TreeGrafter"/>
</dbReference>
<feature type="transmembrane region" description="Helical" evidence="1">
    <location>
        <begin position="124"/>
        <end position="143"/>
    </location>
</feature>
<accession>A0A8J4R8F1</accession>
<sequence length="144" mass="17091">MENLHYSRLSPFLFFFLLLSTQTQTQEQQQQDTPITRFQRYLQINTAHPNPDYSSAISFLKTQAEALNLQVQTLHFTPNKDKPILLLTSPLRLRVTTLLRMFLKSDYKPNLLSFVVFSRVNLRIRKWVSLVSWIWLILISMLFM</sequence>
<organism evidence="3 4">
    <name type="scientific">Castanea mollissima</name>
    <name type="common">Chinese chestnut</name>
    <dbReference type="NCBI Taxonomy" id="60419"/>
    <lineage>
        <taxon>Eukaryota</taxon>
        <taxon>Viridiplantae</taxon>
        <taxon>Streptophyta</taxon>
        <taxon>Embryophyta</taxon>
        <taxon>Tracheophyta</taxon>
        <taxon>Spermatophyta</taxon>
        <taxon>Magnoliopsida</taxon>
        <taxon>eudicotyledons</taxon>
        <taxon>Gunneridae</taxon>
        <taxon>Pentapetalae</taxon>
        <taxon>rosids</taxon>
        <taxon>fabids</taxon>
        <taxon>Fagales</taxon>
        <taxon>Fagaceae</taxon>
        <taxon>Castanea</taxon>
    </lineage>
</organism>
<keyword evidence="2" id="KW-0732">Signal</keyword>
<dbReference type="AlphaFoldDB" id="A0A8J4R8F1"/>
<dbReference type="InterPro" id="IPR052083">
    <property type="entry name" value="Aminoacylase-1_M20A"/>
</dbReference>
<keyword evidence="1" id="KW-1133">Transmembrane helix</keyword>
<dbReference type="EMBL" id="JRKL02001150">
    <property type="protein sequence ID" value="KAF3965700.1"/>
    <property type="molecule type" value="Genomic_DNA"/>
</dbReference>
<feature type="signal peptide" evidence="2">
    <location>
        <begin position="1"/>
        <end position="25"/>
    </location>
</feature>
<feature type="chain" id="PRO_5035211982" evidence="2">
    <location>
        <begin position="26"/>
        <end position="144"/>
    </location>
</feature>
<proteinExistence type="predicted"/>
<dbReference type="PANTHER" id="PTHR45892">
    <property type="entry name" value="AMINOACYLASE-1"/>
    <property type="match status" value="1"/>
</dbReference>
<dbReference type="Gene3D" id="3.40.630.10">
    <property type="entry name" value="Zn peptidases"/>
    <property type="match status" value="1"/>
</dbReference>
<keyword evidence="1" id="KW-0812">Transmembrane</keyword>
<evidence type="ECO:0000256" key="1">
    <source>
        <dbReference type="SAM" id="Phobius"/>
    </source>
</evidence>
<dbReference type="Proteomes" id="UP000737018">
    <property type="component" value="Unassembled WGS sequence"/>
</dbReference>
<evidence type="ECO:0000256" key="2">
    <source>
        <dbReference type="SAM" id="SignalP"/>
    </source>
</evidence>
<evidence type="ECO:0000313" key="4">
    <source>
        <dbReference type="Proteomes" id="UP000737018"/>
    </source>
</evidence>